<dbReference type="Proteomes" id="UP000521199">
    <property type="component" value="Unassembled WGS sequence"/>
</dbReference>
<gene>
    <name evidence="2" type="ORF">HNQ52_000907</name>
</gene>
<accession>A0A7W8D634</accession>
<feature type="chain" id="PRO_5031264425" evidence="1">
    <location>
        <begin position="22"/>
        <end position="99"/>
    </location>
</feature>
<dbReference type="RefSeq" id="WP_183959901.1">
    <property type="nucleotide sequence ID" value="NZ_JACHHP010000001.1"/>
</dbReference>
<proteinExistence type="predicted"/>
<organism evidence="2 3">
    <name type="scientific">Chiayiivirga flava</name>
    <dbReference type="NCBI Taxonomy" id="659595"/>
    <lineage>
        <taxon>Bacteria</taxon>
        <taxon>Pseudomonadati</taxon>
        <taxon>Pseudomonadota</taxon>
        <taxon>Gammaproteobacteria</taxon>
        <taxon>Lysobacterales</taxon>
        <taxon>Lysobacteraceae</taxon>
        <taxon>Chiayiivirga</taxon>
    </lineage>
</organism>
<name>A0A7W8D634_9GAMM</name>
<sequence>MPIRFLAPTLLLAATSAAAHAAVIHDIPTLLKLREGLVVDVRQHEREVIRGTLVRVGSDHFCVQFGERDTLAARCYPYTAISMIAPSDPKNPYYVIETR</sequence>
<keyword evidence="3" id="KW-1185">Reference proteome</keyword>
<evidence type="ECO:0000313" key="3">
    <source>
        <dbReference type="Proteomes" id="UP000521199"/>
    </source>
</evidence>
<reference evidence="2 3" key="1">
    <citation type="submission" date="2020-08" db="EMBL/GenBank/DDBJ databases">
        <title>Genomic Encyclopedia of Type Strains, Phase IV (KMG-IV): sequencing the most valuable type-strain genomes for metagenomic binning, comparative biology and taxonomic classification.</title>
        <authorList>
            <person name="Goeker M."/>
        </authorList>
    </citation>
    <scope>NUCLEOTIDE SEQUENCE [LARGE SCALE GENOMIC DNA]</scope>
    <source>
        <strain evidence="2 3">DSM 24163</strain>
    </source>
</reference>
<evidence type="ECO:0000256" key="1">
    <source>
        <dbReference type="SAM" id="SignalP"/>
    </source>
</evidence>
<dbReference type="AlphaFoldDB" id="A0A7W8D634"/>
<comment type="caution">
    <text evidence="2">The sequence shown here is derived from an EMBL/GenBank/DDBJ whole genome shotgun (WGS) entry which is preliminary data.</text>
</comment>
<dbReference type="EMBL" id="JACHHP010000001">
    <property type="protein sequence ID" value="MBB5207391.1"/>
    <property type="molecule type" value="Genomic_DNA"/>
</dbReference>
<keyword evidence="1" id="KW-0732">Signal</keyword>
<feature type="signal peptide" evidence="1">
    <location>
        <begin position="1"/>
        <end position="21"/>
    </location>
</feature>
<evidence type="ECO:0000313" key="2">
    <source>
        <dbReference type="EMBL" id="MBB5207391.1"/>
    </source>
</evidence>
<protein>
    <submittedName>
        <fullName evidence="2">Uncharacterized protein</fullName>
    </submittedName>
</protein>